<proteinExistence type="predicted"/>
<organism evidence="2">
    <name type="scientific">Hanusia phi</name>
    <dbReference type="NCBI Taxonomy" id="3032"/>
    <lineage>
        <taxon>Eukaryota</taxon>
        <taxon>Cryptophyceae</taxon>
        <taxon>Pyrenomonadales</taxon>
        <taxon>Geminigeraceae</taxon>
        <taxon>Hanusia</taxon>
    </lineage>
</organism>
<protein>
    <submittedName>
        <fullName evidence="2">Uncharacterized protein</fullName>
    </submittedName>
</protein>
<sequence>MPGRGKSTSMEIDPKVWQPPDFRSEYMMRVADQAPTFYYRRFTPPDKNRSHSLVEGGTSFPPSQQFQTSYSQSWKLDRTAGQPGYSRRETFKIGGTQTQFGENNSLSFKEPFSHTVFSECDLRSVNVRSLRRDGIKPAGLKSTTLPYYNIIPGVGNEDPSRGRCVFDAFQETSNKFRDTRRFAQLNNPRIPRSHQLNPLTGEVFMLAITPLLPLPLTLLLFSPSCSSCPSSSFSLGSSYTLSNRRSCQLVVLRLSISCRRAARSLP</sequence>
<feature type="region of interest" description="Disordered" evidence="1">
    <location>
        <begin position="48"/>
        <end position="67"/>
    </location>
</feature>
<evidence type="ECO:0000256" key="1">
    <source>
        <dbReference type="SAM" id="MobiDB-lite"/>
    </source>
</evidence>
<dbReference type="EMBL" id="HBEO01030734">
    <property type="protein sequence ID" value="CAD8503184.1"/>
    <property type="molecule type" value="Transcribed_RNA"/>
</dbReference>
<reference evidence="2" key="1">
    <citation type="submission" date="2021-01" db="EMBL/GenBank/DDBJ databases">
        <authorList>
            <person name="Corre E."/>
            <person name="Pelletier E."/>
            <person name="Niang G."/>
            <person name="Scheremetjew M."/>
            <person name="Finn R."/>
            <person name="Kale V."/>
            <person name="Holt S."/>
            <person name="Cochrane G."/>
            <person name="Meng A."/>
            <person name="Brown T."/>
            <person name="Cohen L."/>
        </authorList>
    </citation>
    <scope>NUCLEOTIDE SEQUENCE</scope>
    <source>
        <strain evidence="2">CCMP325</strain>
    </source>
</reference>
<accession>A0A7S0F403</accession>
<dbReference type="AlphaFoldDB" id="A0A7S0F403"/>
<gene>
    <name evidence="2" type="ORF">HPHI1048_LOCUS20834</name>
</gene>
<evidence type="ECO:0000313" key="2">
    <source>
        <dbReference type="EMBL" id="CAD8503184.1"/>
    </source>
</evidence>
<name>A0A7S0F403_9CRYP</name>